<dbReference type="AlphaFoldDB" id="A0A9D2M1D7"/>
<name>A0A9D2M1D7_9FIRM</name>
<proteinExistence type="predicted"/>
<dbReference type="GO" id="GO:0003676">
    <property type="term" value="F:nucleic acid binding"/>
    <property type="evidence" value="ECO:0007669"/>
    <property type="project" value="InterPro"/>
</dbReference>
<gene>
    <name evidence="3" type="ORF">H9943_03260</name>
</gene>
<keyword evidence="1" id="KW-1133">Transmembrane helix</keyword>
<keyword evidence="1" id="KW-0812">Transmembrane</keyword>
<feature type="non-terminal residue" evidence="3">
    <location>
        <position position="308"/>
    </location>
</feature>
<evidence type="ECO:0000313" key="4">
    <source>
        <dbReference type="Proteomes" id="UP000824209"/>
    </source>
</evidence>
<dbReference type="EMBL" id="DWYA01000032">
    <property type="protein sequence ID" value="HJB39397.1"/>
    <property type="molecule type" value="Genomic_DNA"/>
</dbReference>
<evidence type="ECO:0000313" key="3">
    <source>
        <dbReference type="EMBL" id="HJB39397.1"/>
    </source>
</evidence>
<evidence type="ECO:0000259" key="2">
    <source>
        <dbReference type="SMART" id="SM00507"/>
    </source>
</evidence>
<dbReference type="GO" id="GO:0008270">
    <property type="term" value="F:zinc ion binding"/>
    <property type="evidence" value="ECO:0007669"/>
    <property type="project" value="InterPro"/>
</dbReference>
<dbReference type="CDD" id="cd00085">
    <property type="entry name" value="HNHc"/>
    <property type="match status" value="1"/>
</dbReference>
<dbReference type="Proteomes" id="UP000824209">
    <property type="component" value="Unassembled WGS sequence"/>
</dbReference>
<sequence length="308" mass="35360">MQFILLILVVCLAIALLATIWPLFVFLALIVVAYKIYEVVYFNGKKFLSIKEKIQAHIDDCNDLNQHIEDLKSTSLVVNRTDYGEAEYHDASRWNVKREALKNQKYAPYIYDCSRTVCDNARRQPFKYVCKYFGIKADEPTLERFEAALNDFSAVEDGKVSLKKEREQIMTSIDADVPFLIKKFSGKKLEAKLGFDEVDFSTLYFPKYEFKYVSAGGNTSTKYDVVMDIDNLNRFVTFLSEKIKFKKSAAGQRALMTSGLRQYIKERDHFTCRYCGASISKEPNLLLEIDHIVPVSKGGLTTEDNLQT</sequence>
<dbReference type="InterPro" id="IPR003615">
    <property type="entry name" value="HNH_nuc"/>
</dbReference>
<feature type="transmembrane region" description="Helical" evidence="1">
    <location>
        <begin position="6"/>
        <end position="37"/>
    </location>
</feature>
<dbReference type="InterPro" id="IPR002711">
    <property type="entry name" value="HNH"/>
</dbReference>
<dbReference type="GO" id="GO:0004519">
    <property type="term" value="F:endonuclease activity"/>
    <property type="evidence" value="ECO:0007669"/>
    <property type="project" value="UniProtKB-KW"/>
</dbReference>
<reference evidence="3" key="1">
    <citation type="journal article" date="2021" name="PeerJ">
        <title>Extensive microbial diversity within the chicken gut microbiome revealed by metagenomics and culture.</title>
        <authorList>
            <person name="Gilroy R."/>
            <person name="Ravi A."/>
            <person name="Getino M."/>
            <person name="Pursley I."/>
            <person name="Horton D.L."/>
            <person name="Alikhan N.F."/>
            <person name="Baker D."/>
            <person name="Gharbi K."/>
            <person name="Hall N."/>
            <person name="Watson M."/>
            <person name="Adriaenssens E.M."/>
            <person name="Foster-Nyarko E."/>
            <person name="Jarju S."/>
            <person name="Secka A."/>
            <person name="Antonio M."/>
            <person name="Oren A."/>
            <person name="Chaudhuri R.R."/>
            <person name="La Ragione R."/>
            <person name="Hildebrand F."/>
            <person name="Pallen M.J."/>
        </authorList>
    </citation>
    <scope>NUCLEOTIDE SEQUENCE</scope>
    <source>
        <strain evidence="3">ChiBcec8-14828</strain>
    </source>
</reference>
<dbReference type="SMART" id="SM00507">
    <property type="entry name" value="HNHc"/>
    <property type="match status" value="1"/>
</dbReference>
<organism evidence="3 4">
    <name type="scientific">Candidatus Ruthenibacterium avium</name>
    <dbReference type="NCBI Taxonomy" id="2838751"/>
    <lineage>
        <taxon>Bacteria</taxon>
        <taxon>Bacillati</taxon>
        <taxon>Bacillota</taxon>
        <taxon>Clostridia</taxon>
        <taxon>Eubacteriales</taxon>
        <taxon>Oscillospiraceae</taxon>
        <taxon>Ruthenibacterium</taxon>
    </lineage>
</organism>
<dbReference type="Gene3D" id="1.10.30.50">
    <property type="match status" value="1"/>
</dbReference>
<evidence type="ECO:0000256" key="1">
    <source>
        <dbReference type="SAM" id="Phobius"/>
    </source>
</evidence>
<reference evidence="3" key="2">
    <citation type="submission" date="2021-04" db="EMBL/GenBank/DDBJ databases">
        <authorList>
            <person name="Gilroy R."/>
        </authorList>
    </citation>
    <scope>NUCLEOTIDE SEQUENCE</scope>
    <source>
        <strain evidence="3">ChiBcec8-14828</strain>
    </source>
</reference>
<keyword evidence="3" id="KW-0540">Nuclease</keyword>
<accession>A0A9D2M1D7</accession>
<protein>
    <submittedName>
        <fullName evidence="3">HNH endonuclease</fullName>
    </submittedName>
</protein>
<feature type="domain" description="HNH nuclease" evidence="2">
    <location>
        <begin position="259"/>
        <end position="308"/>
    </location>
</feature>
<comment type="caution">
    <text evidence="3">The sequence shown here is derived from an EMBL/GenBank/DDBJ whole genome shotgun (WGS) entry which is preliminary data.</text>
</comment>
<keyword evidence="1" id="KW-0472">Membrane</keyword>
<keyword evidence="3" id="KW-0378">Hydrolase</keyword>
<dbReference type="Pfam" id="PF01844">
    <property type="entry name" value="HNH"/>
    <property type="match status" value="1"/>
</dbReference>
<keyword evidence="3" id="KW-0255">Endonuclease</keyword>